<dbReference type="Pfam" id="PF00067">
    <property type="entry name" value="p450"/>
    <property type="match status" value="1"/>
</dbReference>
<keyword evidence="3 8" id="KW-0349">Heme</keyword>
<comment type="cofactor">
    <cofactor evidence="1">
        <name>heme</name>
        <dbReference type="ChEBI" id="CHEBI:30413"/>
    </cofactor>
</comment>
<dbReference type="InterPro" id="IPR001128">
    <property type="entry name" value="Cyt_P450"/>
</dbReference>
<dbReference type="InterPro" id="IPR002397">
    <property type="entry name" value="Cyt_P450_B"/>
</dbReference>
<organism evidence="9 10">
    <name type="scientific">Nonomuraea salmonea</name>
    <dbReference type="NCBI Taxonomy" id="46181"/>
    <lineage>
        <taxon>Bacteria</taxon>
        <taxon>Bacillati</taxon>
        <taxon>Actinomycetota</taxon>
        <taxon>Actinomycetes</taxon>
        <taxon>Streptosporangiales</taxon>
        <taxon>Streptosporangiaceae</taxon>
        <taxon>Nonomuraea</taxon>
    </lineage>
</organism>
<evidence type="ECO:0000256" key="7">
    <source>
        <dbReference type="ARBA" id="ARBA00023033"/>
    </source>
</evidence>
<dbReference type="PROSITE" id="PS00086">
    <property type="entry name" value="CYTOCHROME_P450"/>
    <property type="match status" value="1"/>
</dbReference>
<dbReference type="InterPro" id="IPR036396">
    <property type="entry name" value="Cyt_P450_sf"/>
</dbReference>
<evidence type="ECO:0000313" key="10">
    <source>
        <dbReference type="Proteomes" id="UP001589568"/>
    </source>
</evidence>
<comment type="similarity">
    <text evidence="2 8">Belongs to the cytochrome P450 family.</text>
</comment>
<evidence type="ECO:0000256" key="6">
    <source>
        <dbReference type="ARBA" id="ARBA00023004"/>
    </source>
</evidence>
<dbReference type="Gene3D" id="1.10.630.10">
    <property type="entry name" value="Cytochrome P450"/>
    <property type="match status" value="1"/>
</dbReference>
<dbReference type="CDD" id="cd11031">
    <property type="entry name" value="Cyp158A-like"/>
    <property type="match status" value="1"/>
</dbReference>
<evidence type="ECO:0000256" key="4">
    <source>
        <dbReference type="ARBA" id="ARBA00022723"/>
    </source>
</evidence>
<evidence type="ECO:0000256" key="5">
    <source>
        <dbReference type="ARBA" id="ARBA00023002"/>
    </source>
</evidence>
<name>A0ABV5P3N9_9ACTN</name>
<accession>A0ABV5P3N9</accession>
<sequence length="405" mass="43815">MTSDEQVLSYPLHYDTALDPPKEWEDLRGRCPVATIELPSGDRAKMITRHEDIKALLADPRFARPTAADNAARVAPEGSGGAAATGDSAMVVPMKGEGHLRWRRLVGKYFTARRMAALRPSMTATAEHLIDEMVAEGAPADLKAALSFPLPVYVICDMLGVPADDRHRFSHWSDMMLSVTRYSQEEARAGMAEFSAYMSGHIADKRAGDTDDLIGMLIRESAGEGQGMSDAELLSTAMGLLVAGHETTANAIGKMVAMLLADRGRWERLVADPSLVRTAVEESLRYDVNLGFGLRRYLSEEAELGGEVLPAGTTVLCAMGSGNRDESVFEHAGEMDLGRSPNPHLTFGAGPHSCLGQALARTELQVALETLLRKLPTLELAVPPADLKRMEGLLVGGLQEVPVRW</sequence>
<evidence type="ECO:0000256" key="3">
    <source>
        <dbReference type="ARBA" id="ARBA00022617"/>
    </source>
</evidence>
<keyword evidence="4 8" id="KW-0479">Metal-binding</keyword>
<dbReference type="PRINTS" id="PR00385">
    <property type="entry name" value="P450"/>
</dbReference>
<reference evidence="9 10" key="1">
    <citation type="submission" date="2024-09" db="EMBL/GenBank/DDBJ databases">
        <authorList>
            <person name="Sun Q."/>
            <person name="Mori K."/>
        </authorList>
    </citation>
    <scope>NUCLEOTIDE SEQUENCE [LARGE SCALE GENOMIC DNA]</scope>
    <source>
        <strain evidence="9 10">JCM 3324</strain>
    </source>
</reference>
<evidence type="ECO:0000256" key="1">
    <source>
        <dbReference type="ARBA" id="ARBA00001971"/>
    </source>
</evidence>
<evidence type="ECO:0000256" key="2">
    <source>
        <dbReference type="ARBA" id="ARBA00010617"/>
    </source>
</evidence>
<proteinExistence type="inferred from homology"/>
<keyword evidence="10" id="KW-1185">Reference proteome</keyword>
<dbReference type="InterPro" id="IPR017972">
    <property type="entry name" value="Cyt_P450_CS"/>
</dbReference>
<dbReference type="PANTHER" id="PTHR46696">
    <property type="entry name" value="P450, PUTATIVE (EUROFUNG)-RELATED"/>
    <property type="match status" value="1"/>
</dbReference>
<comment type="caution">
    <text evidence="9">The sequence shown here is derived from an EMBL/GenBank/DDBJ whole genome shotgun (WGS) entry which is preliminary data.</text>
</comment>
<dbReference type="RefSeq" id="WP_345405922.1">
    <property type="nucleotide sequence ID" value="NZ_BAAAXS010000001.1"/>
</dbReference>
<dbReference type="Proteomes" id="UP001589568">
    <property type="component" value="Unassembled WGS sequence"/>
</dbReference>
<keyword evidence="5 8" id="KW-0560">Oxidoreductase</keyword>
<keyword evidence="6 8" id="KW-0408">Iron</keyword>
<evidence type="ECO:0000256" key="8">
    <source>
        <dbReference type="RuleBase" id="RU000461"/>
    </source>
</evidence>
<keyword evidence="7 8" id="KW-0503">Monooxygenase</keyword>
<dbReference type="PANTHER" id="PTHR46696:SF5">
    <property type="entry name" value="CYTOCHROME P450 BJ-1"/>
    <property type="match status" value="1"/>
</dbReference>
<dbReference type="PRINTS" id="PR00359">
    <property type="entry name" value="BP450"/>
</dbReference>
<evidence type="ECO:0000313" key="9">
    <source>
        <dbReference type="EMBL" id="MFB9477193.1"/>
    </source>
</evidence>
<dbReference type="SUPFAM" id="SSF48264">
    <property type="entry name" value="Cytochrome P450"/>
    <property type="match status" value="1"/>
</dbReference>
<dbReference type="EMBL" id="JBHMCF010000061">
    <property type="protein sequence ID" value="MFB9477193.1"/>
    <property type="molecule type" value="Genomic_DNA"/>
</dbReference>
<gene>
    <name evidence="9" type="ORF">ACFFR3_47525</name>
</gene>
<protein>
    <submittedName>
        <fullName evidence="9">Cytochrome P450</fullName>
    </submittedName>
</protein>